<accession>A0A117I8V7</accession>
<keyword evidence="4" id="KW-1185">Reference proteome</keyword>
<dbReference type="EMBL" id="BCSY01000028">
    <property type="protein sequence ID" value="GAS93812.1"/>
    <property type="molecule type" value="Genomic_DNA"/>
</dbReference>
<dbReference type="AlphaFoldDB" id="A0A117I8V7"/>
<protein>
    <submittedName>
        <fullName evidence="3">Saccharopine dehydrogenase family protein</fullName>
    </submittedName>
</protein>
<evidence type="ECO:0000256" key="1">
    <source>
        <dbReference type="ARBA" id="ARBA00010591"/>
    </source>
</evidence>
<evidence type="ECO:0000313" key="4">
    <source>
        <dbReference type="Proteomes" id="UP000069443"/>
    </source>
</evidence>
<comment type="similarity">
    <text evidence="1">Belongs to the saccharopine dehydrogenase family. Enoyl reductase subfamily.</text>
</comment>
<dbReference type="InterPro" id="IPR005097">
    <property type="entry name" value="Sacchrp_dh_NADP-bd"/>
</dbReference>
<comment type="caution">
    <text evidence="3">The sequence shown here is derived from an EMBL/GenBank/DDBJ whole genome shotgun (WGS) entry which is preliminary data.</text>
</comment>
<organism evidence="3 4">
    <name type="scientific">Mycolicibacterium canariasense</name>
    <name type="common">Mycobacterium canariasense</name>
    <dbReference type="NCBI Taxonomy" id="228230"/>
    <lineage>
        <taxon>Bacteria</taxon>
        <taxon>Bacillati</taxon>
        <taxon>Actinomycetota</taxon>
        <taxon>Actinomycetes</taxon>
        <taxon>Mycobacteriales</taxon>
        <taxon>Mycobacteriaceae</taxon>
        <taxon>Mycolicibacterium</taxon>
    </lineage>
</organism>
<dbReference type="STRING" id="228230.RMCC_0778"/>
<dbReference type="PANTHER" id="PTHR43781:SF1">
    <property type="entry name" value="SACCHAROPINE DEHYDROGENASE"/>
    <property type="match status" value="1"/>
</dbReference>
<dbReference type="Gene3D" id="3.40.50.720">
    <property type="entry name" value="NAD(P)-binding Rossmann-like Domain"/>
    <property type="match status" value="1"/>
</dbReference>
<dbReference type="SUPFAM" id="SSF51735">
    <property type="entry name" value="NAD(P)-binding Rossmann-fold domains"/>
    <property type="match status" value="1"/>
</dbReference>
<evidence type="ECO:0000313" key="3">
    <source>
        <dbReference type="EMBL" id="GAS93812.1"/>
    </source>
</evidence>
<dbReference type="PANTHER" id="PTHR43781">
    <property type="entry name" value="SACCHAROPINE DEHYDROGENASE"/>
    <property type="match status" value="1"/>
</dbReference>
<proteinExistence type="inferred from homology"/>
<gene>
    <name evidence="3" type="ORF">RMCC_0778</name>
</gene>
<name>A0A117I8V7_MYCCR</name>
<evidence type="ECO:0000259" key="2">
    <source>
        <dbReference type="Pfam" id="PF03435"/>
    </source>
</evidence>
<sequence length="323" mass="33933">MIYGATGYTGRMAAQHAAAAGLKTVLAGRDAPRLTVLAAELGLEHRSFALDNAATVDDALREVSVVLNCAGPFIRTARPLMAASIRSGVHYLDTAAELDSYHLAETLDQKAEAAGVMLLPGSGGSVAMLGCLTAHAARRITDPQHVRVALHVAGSMSRGSAISAANSLSAECLERVGGVLVSRDPHASREFDFGMGPVACTPVTLPDLVTIWHATAIPHIETYVYVSGNAFPTGVLSDLPEGPSREQREANRYQASVEITGANGSTVRSVLDTVNGYTFTPTAAVEAARRVLAGEHRPGFQTPAELFGSRFAETIADTTLRDL</sequence>
<dbReference type="InterPro" id="IPR036291">
    <property type="entry name" value="NAD(P)-bd_dom_sf"/>
</dbReference>
<feature type="domain" description="Saccharopine dehydrogenase NADP binding" evidence="2">
    <location>
        <begin position="2"/>
        <end position="118"/>
    </location>
</feature>
<reference evidence="4" key="2">
    <citation type="submission" date="2016-02" db="EMBL/GenBank/DDBJ databases">
        <title>Draft genome sequence of five rapidly growing Mycobacterium species.</title>
        <authorList>
            <person name="Katahira K."/>
            <person name="Gotou Y."/>
            <person name="Iida K."/>
            <person name="Ogura Y."/>
            <person name="Hayashi T."/>
        </authorList>
    </citation>
    <scope>NUCLEOTIDE SEQUENCE [LARGE SCALE GENOMIC DNA]</scope>
    <source>
        <strain evidence="4">JCM15298</strain>
    </source>
</reference>
<reference evidence="4" key="1">
    <citation type="journal article" date="2016" name="Genome Announc.">
        <title>Draft Genome Sequences of Five Rapidly Growing Mycobacterium Species, M. thermoresistibile, M. fortuitum subsp. acetamidolyticum, M. canariasense, M. brisbanense, and M. novocastrense.</title>
        <authorList>
            <person name="Katahira K."/>
            <person name="Ogura Y."/>
            <person name="Gotoh Y."/>
            <person name="Hayashi T."/>
        </authorList>
    </citation>
    <scope>NUCLEOTIDE SEQUENCE [LARGE SCALE GENOMIC DNA]</scope>
    <source>
        <strain evidence="4">JCM15298</strain>
    </source>
</reference>
<dbReference type="Pfam" id="PF03435">
    <property type="entry name" value="Sacchrp_dh_NADP"/>
    <property type="match status" value="1"/>
</dbReference>
<dbReference type="Proteomes" id="UP000069443">
    <property type="component" value="Unassembled WGS sequence"/>
</dbReference>